<proteinExistence type="inferred from homology"/>
<dbReference type="AlphaFoldDB" id="A0A226F1E4"/>
<dbReference type="InterPro" id="IPR001128">
    <property type="entry name" value="Cyt_P450"/>
</dbReference>
<dbReference type="GO" id="GO:0005506">
    <property type="term" value="F:iron ion binding"/>
    <property type="evidence" value="ECO:0007669"/>
    <property type="project" value="InterPro"/>
</dbReference>
<gene>
    <name evidence="15" type="ORF">Fcan01_00183</name>
</gene>
<dbReference type="PROSITE" id="PS00086">
    <property type="entry name" value="CYTOCHROME_P450"/>
    <property type="match status" value="1"/>
</dbReference>
<evidence type="ECO:0000256" key="7">
    <source>
        <dbReference type="ARBA" id="ARBA00022824"/>
    </source>
</evidence>
<keyword evidence="10 13" id="KW-0408">Iron</keyword>
<evidence type="ECO:0000256" key="13">
    <source>
        <dbReference type="PIRSR" id="PIRSR602401-1"/>
    </source>
</evidence>
<dbReference type="PANTHER" id="PTHR24291">
    <property type="entry name" value="CYTOCHROME P450 FAMILY 4"/>
    <property type="match status" value="1"/>
</dbReference>
<feature type="binding site" description="axial binding residue" evidence="13">
    <location>
        <position position="436"/>
    </location>
    <ligand>
        <name>heme</name>
        <dbReference type="ChEBI" id="CHEBI:30413"/>
    </ligand>
    <ligandPart>
        <name>Fe</name>
        <dbReference type="ChEBI" id="CHEBI:18248"/>
    </ligandPart>
</feature>
<evidence type="ECO:0000256" key="11">
    <source>
        <dbReference type="ARBA" id="ARBA00023033"/>
    </source>
</evidence>
<dbReference type="CDD" id="cd20628">
    <property type="entry name" value="CYP4"/>
    <property type="match status" value="1"/>
</dbReference>
<reference evidence="15 16" key="1">
    <citation type="submission" date="2015-12" db="EMBL/GenBank/DDBJ databases">
        <title>The genome of Folsomia candida.</title>
        <authorList>
            <person name="Faddeeva A."/>
            <person name="Derks M.F."/>
            <person name="Anvar Y."/>
            <person name="Smit S."/>
            <person name="Van Straalen N."/>
            <person name="Roelofs D."/>
        </authorList>
    </citation>
    <scope>NUCLEOTIDE SEQUENCE [LARGE SCALE GENOMIC DNA]</scope>
    <source>
        <strain evidence="15 16">VU population</strain>
        <tissue evidence="15">Whole body</tissue>
    </source>
</reference>
<evidence type="ECO:0000256" key="6">
    <source>
        <dbReference type="ARBA" id="ARBA00022723"/>
    </source>
</evidence>
<comment type="similarity">
    <text evidence="4 14">Belongs to the cytochrome P450 family.</text>
</comment>
<dbReference type="GO" id="GO:0005789">
    <property type="term" value="C:endoplasmic reticulum membrane"/>
    <property type="evidence" value="ECO:0007669"/>
    <property type="project" value="UniProtKB-SubCell"/>
</dbReference>
<evidence type="ECO:0000256" key="10">
    <source>
        <dbReference type="ARBA" id="ARBA00023004"/>
    </source>
</evidence>
<keyword evidence="16" id="KW-1185">Reference proteome</keyword>
<evidence type="ECO:0000313" key="15">
    <source>
        <dbReference type="EMBL" id="OXA63190.1"/>
    </source>
</evidence>
<dbReference type="STRING" id="158441.A0A226F1E4"/>
<dbReference type="SUPFAM" id="SSF48264">
    <property type="entry name" value="Cytochrome P450"/>
    <property type="match status" value="1"/>
</dbReference>
<evidence type="ECO:0000256" key="12">
    <source>
        <dbReference type="ARBA" id="ARBA00023136"/>
    </source>
</evidence>
<comment type="cofactor">
    <cofactor evidence="1 13">
        <name>heme</name>
        <dbReference type="ChEBI" id="CHEBI:30413"/>
    </cofactor>
</comment>
<dbReference type="InterPro" id="IPR050196">
    <property type="entry name" value="Cytochrome_P450_Monoox"/>
</dbReference>
<keyword evidence="8" id="KW-0492">Microsome</keyword>
<dbReference type="EMBL" id="LNIX01000001">
    <property type="protein sequence ID" value="OXA63190.1"/>
    <property type="molecule type" value="Genomic_DNA"/>
</dbReference>
<dbReference type="InterPro" id="IPR002401">
    <property type="entry name" value="Cyt_P450_E_grp-I"/>
</dbReference>
<name>A0A226F1E4_FOLCA</name>
<keyword evidence="7" id="KW-0256">Endoplasmic reticulum</keyword>
<keyword evidence="12" id="KW-0472">Membrane</keyword>
<dbReference type="GO" id="GO:0020037">
    <property type="term" value="F:heme binding"/>
    <property type="evidence" value="ECO:0007669"/>
    <property type="project" value="InterPro"/>
</dbReference>
<evidence type="ECO:0000256" key="4">
    <source>
        <dbReference type="ARBA" id="ARBA00010617"/>
    </source>
</evidence>
<evidence type="ECO:0000256" key="3">
    <source>
        <dbReference type="ARBA" id="ARBA00004586"/>
    </source>
</evidence>
<dbReference type="GO" id="GO:0004497">
    <property type="term" value="F:monooxygenase activity"/>
    <property type="evidence" value="ECO:0007669"/>
    <property type="project" value="UniProtKB-KW"/>
</dbReference>
<dbReference type="Pfam" id="PF00067">
    <property type="entry name" value="p450"/>
    <property type="match status" value="1"/>
</dbReference>
<organism evidence="15 16">
    <name type="scientific">Folsomia candida</name>
    <name type="common">Springtail</name>
    <dbReference type="NCBI Taxonomy" id="158441"/>
    <lineage>
        <taxon>Eukaryota</taxon>
        <taxon>Metazoa</taxon>
        <taxon>Ecdysozoa</taxon>
        <taxon>Arthropoda</taxon>
        <taxon>Hexapoda</taxon>
        <taxon>Collembola</taxon>
        <taxon>Entomobryomorpha</taxon>
        <taxon>Isotomoidea</taxon>
        <taxon>Isotomidae</taxon>
        <taxon>Proisotominae</taxon>
        <taxon>Folsomia</taxon>
    </lineage>
</organism>
<evidence type="ECO:0000256" key="2">
    <source>
        <dbReference type="ARBA" id="ARBA00004524"/>
    </source>
</evidence>
<sequence>MFLTIIFFNIFIGTLWSIYQQRFTSRAKKFNKFPGAPIYPVVGNVFEVLGDLDGVIERVSEYISKYGRCCRVWRLNAPYIVVAEHRTTHQLLSSATHIEKGLDYDVLRKKFGDGLPFSQGDKWRQDRKQLNGGLKPGMFDGFLKVFNKHGKNLRNELGKIEANVATDLHLLLSQCALGIVYESLLGRKNISASGKIESDSEIAQSIRKNADSVKGSLLNPWRVLNCLSKLTRRKRDEKNSFNGKVIKEVLQYIKEKNETEGEEDGEIRCLLDILLETPRSIQDIADHVKNFLAAGSDTTSNALNFTLYLLAAHPLHQDIVAQELCRIFGEQGIQDPISFDDLKEMHYLEMCIRESLRIFPPVTNITRRIKQDVKLNWCDLTIPKDVDVNFSIIHLHRDPEIFPDPETFNPLRFTKENIAQMPPSACIPFSAGIRNCIGQKYAMIEMKVILALVLSEYVVSTNVPQKDVRVTYGFITGPSQPLYMTLTPRKKV</sequence>
<keyword evidence="9 14" id="KW-0560">Oxidoreductase</keyword>
<dbReference type="OrthoDB" id="1470350at2759"/>
<evidence type="ECO:0000256" key="9">
    <source>
        <dbReference type="ARBA" id="ARBA00023002"/>
    </source>
</evidence>
<dbReference type="Gene3D" id="1.10.630.10">
    <property type="entry name" value="Cytochrome P450"/>
    <property type="match status" value="1"/>
</dbReference>
<evidence type="ECO:0000256" key="8">
    <source>
        <dbReference type="ARBA" id="ARBA00022848"/>
    </source>
</evidence>
<dbReference type="GO" id="GO:0016705">
    <property type="term" value="F:oxidoreductase activity, acting on paired donors, with incorporation or reduction of molecular oxygen"/>
    <property type="evidence" value="ECO:0007669"/>
    <property type="project" value="InterPro"/>
</dbReference>
<dbReference type="PANTHER" id="PTHR24291:SF189">
    <property type="entry name" value="CYTOCHROME P450 4C3-RELATED"/>
    <property type="match status" value="1"/>
</dbReference>
<comment type="subcellular location">
    <subcellularLocation>
        <location evidence="3">Endoplasmic reticulum membrane</location>
    </subcellularLocation>
    <subcellularLocation>
        <location evidence="2">Microsome membrane</location>
    </subcellularLocation>
</comment>
<dbReference type="PRINTS" id="PR00385">
    <property type="entry name" value="P450"/>
</dbReference>
<dbReference type="OMA" id="EMCIRES"/>
<dbReference type="PRINTS" id="PR00463">
    <property type="entry name" value="EP450I"/>
</dbReference>
<dbReference type="InterPro" id="IPR036396">
    <property type="entry name" value="Cyt_P450_sf"/>
</dbReference>
<comment type="caution">
    <text evidence="15">The sequence shown here is derived from an EMBL/GenBank/DDBJ whole genome shotgun (WGS) entry which is preliminary data.</text>
</comment>
<protein>
    <submittedName>
        <fullName evidence="15">Cytochrome P450 4C1</fullName>
    </submittedName>
</protein>
<dbReference type="InterPro" id="IPR017972">
    <property type="entry name" value="Cyt_P450_CS"/>
</dbReference>
<evidence type="ECO:0000256" key="5">
    <source>
        <dbReference type="ARBA" id="ARBA00022617"/>
    </source>
</evidence>
<keyword evidence="11 14" id="KW-0503">Monooxygenase</keyword>
<dbReference type="Proteomes" id="UP000198287">
    <property type="component" value="Unassembled WGS sequence"/>
</dbReference>
<evidence type="ECO:0000313" key="16">
    <source>
        <dbReference type="Proteomes" id="UP000198287"/>
    </source>
</evidence>
<evidence type="ECO:0000256" key="14">
    <source>
        <dbReference type="RuleBase" id="RU000461"/>
    </source>
</evidence>
<keyword evidence="5 13" id="KW-0349">Heme</keyword>
<accession>A0A226F1E4</accession>
<evidence type="ECO:0000256" key="1">
    <source>
        <dbReference type="ARBA" id="ARBA00001971"/>
    </source>
</evidence>
<keyword evidence="6 13" id="KW-0479">Metal-binding</keyword>